<evidence type="ECO:0000256" key="8">
    <source>
        <dbReference type="ARBA" id="ARBA00023186"/>
    </source>
</evidence>
<dbReference type="CDD" id="cd00009">
    <property type="entry name" value="AAA"/>
    <property type="match status" value="1"/>
</dbReference>
<proteinExistence type="inferred from homology"/>
<dbReference type="CDD" id="cd19499">
    <property type="entry name" value="RecA-like_ClpB_Hsp104-like"/>
    <property type="match status" value="1"/>
</dbReference>
<dbReference type="GO" id="GO:0034605">
    <property type="term" value="P:cellular response to heat"/>
    <property type="evidence" value="ECO:0007669"/>
    <property type="project" value="TreeGrafter"/>
</dbReference>
<name>A0A7W7IM72_9CAUL</name>
<dbReference type="GO" id="GO:0008233">
    <property type="term" value="F:peptidase activity"/>
    <property type="evidence" value="ECO:0007669"/>
    <property type="project" value="UniProtKB-KW"/>
</dbReference>
<dbReference type="PROSITE" id="PS00871">
    <property type="entry name" value="CLPAB_2"/>
    <property type="match status" value="1"/>
</dbReference>
<gene>
    <name evidence="13" type="primary">clpB</name>
    <name evidence="15" type="ORF">HNP32_000466</name>
</gene>
<dbReference type="Pfam" id="PF17871">
    <property type="entry name" value="AAA_lid_9"/>
    <property type="match status" value="1"/>
</dbReference>
<keyword evidence="4 11" id="KW-0677">Repeat</keyword>
<evidence type="ECO:0000256" key="2">
    <source>
        <dbReference type="ARBA" id="ARBA00008675"/>
    </source>
</evidence>
<reference evidence="15 16" key="1">
    <citation type="submission" date="2020-08" db="EMBL/GenBank/DDBJ databases">
        <title>Functional genomics of gut bacteria from endangered species of beetles.</title>
        <authorList>
            <person name="Carlos-Shanley C."/>
        </authorList>
    </citation>
    <scope>NUCLEOTIDE SEQUENCE [LARGE SCALE GENOMIC DNA]</scope>
    <source>
        <strain evidence="15 16">S00123</strain>
    </source>
</reference>
<keyword evidence="13" id="KW-0346">Stress response</keyword>
<dbReference type="FunFam" id="3.40.50.300:FF:000010">
    <property type="entry name" value="Chaperone clpB 1, putative"/>
    <property type="match status" value="1"/>
</dbReference>
<evidence type="ECO:0000313" key="16">
    <source>
        <dbReference type="Proteomes" id="UP000539957"/>
    </source>
</evidence>
<dbReference type="InterPro" id="IPR004176">
    <property type="entry name" value="Clp_R_N"/>
</dbReference>
<dbReference type="SMART" id="SM01086">
    <property type="entry name" value="ClpB_D2-small"/>
    <property type="match status" value="1"/>
</dbReference>
<evidence type="ECO:0000256" key="6">
    <source>
        <dbReference type="ARBA" id="ARBA00022840"/>
    </source>
</evidence>
<dbReference type="PANTHER" id="PTHR11638:SF18">
    <property type="entry name" value="HEAT SHOCK PROTEIN 104"/>
    <property type="match status" value="1"/>
</dbReference>
<accession>A0A7W7IM72</accession>
<organism evidence="15 16">
    <name type="scientific">Brevundimonas bullata</name>
    <dbReference type="NCBI Taxonomy" id="13160"/>
    <lineage>
        <taxon>Bacteria</taxon>
        <taxon>Pseudomonadati</taxon>
        <taxon>Pseudomonadota</taxon>
        <taxon>Alphaproteobacteria</taxon>
        <taxon>Caulobacterales</taxon>
        <taxon>Caulobacteraceae</taxon>
        <taxon>Brevundimonas</taxon>
    </lineage>
</organism>
<dbReference type="InterPro" id="IPR003959">
    <property type="entry name" value="ATPase_AAA_core"/>
</dbReference>
<evidence type="ECO:0000256" key="13">
    <source>
        <dbReference type="RuleBase" id="RU362034"/>
    </source>
</evidence>
<keyword evidence="6 12" id="KW-0067">ATP-binding</keyword>
<dbReference type="InterPro" id="IPR050130">
    <property type="entry name" value="ClpA_ClpB"/>
</dbReference>
<evidence type="ECO:0000256" key="11">
    <source>
        <dbReference type="PROSITE-ProRule" id="PRU01251"/>
    </source>
</evidence>
<evidence type="ECO:0000256" key="5">
    <source>
        <dbReference type="ARBA" id="ARBA00022741"/>
    </source>
</evidence>
<feature type="coiled-coil region" evidence="13">
    <location>
        <begin position="412"/>
        <end position="492"/>
    </location>
</feature>
<comment type="subunit">
    <text evidence="13">Homohexamer; The oligomerization is ATP-dependent.</text>
</comment>
<evidence type="ECO:0000256" key="12">
    <source>
        <dbReference type="RuleBase" id="RU004432"/>
    </source>
</evidence>
<dbReference type="Pfam" id="PF07724">
    <property type="entry name" value="AAA_2"/>
    <property type="match status" value="1"/>
</dbReference>
<dbReference type="FunFam" id="3.40.50.300:FF:000120">
    <property type="entry name" value="ATP-dependent chaperone ClpB"/>
    <property type="match status" value="1"/>
</dbReference>
<evidence type="ECO:0000256" key="1">
    <source>
        <dbReference type="ARBA" id="ARBA00004496"/>
    </source>
</evidence>
<dbReference type="GO" id="GO:0006508">
    <property type="term" value="P:proteolysis"/>
    <property type="evidence" value="ECO:0007669"/>
    <property type="project" value="UniProtKB-KW"/>
</dbReference>
<sequence length="862" mass="94208">MNLDLYSDRAKQAVQSAQSLALARRHQQFAPEHLLKVLLEERDGLARKLIDQAGGDPSAVELVTEGLLKKRPQVEGGSGQLYLDGDTARVFSAAEEASKKAGDAFVTTERLLAAIAKEGGAAAEALKSAGVTPKKLDEAVAEMRKGKTADSAGAEDSYDALKRYARDLTEAARDGKVDPVIGRDEEIRRTIQVLARRTKNNPVLIGEPGVGKTAIVEGLALRIVNGDVPESLKDKKVLSLDMGSLIAGAKYRGEFEERLKAVLNEVAAAEGGIVLFIDEMHTLVGAGKGDGAMDASNLLKPALARGELHCVGATTLDEYRKHVEKDAALARRFQPVFVAEPTVEDTVSILRGLKEKYEVHHGVRISDSAIVAAATLSNRYITDRFLPDKAIDLIDEAASRVRMAVDSKPEALDEIDRRLVQLKIEREALKKESDSASQQRLEKLEDEIADLEAQSDDMTARWKSEKAKVGQGAQLRETLDRLRAELAAAQRAGDLGRASEIAYGQIPQLERQLAEAEAAEKPAEGPLTPEVVDAEQIAAVVSRWTGVPVDKMLEGEREKLLKMEDELRRRVVGQDEALEAVSDAVRRARAGLNDPNKPLGSFLFLGPTGVGKTELTKALAGYLFDDDNAITRIDMSEYMEKHSVSRLIGAPPGYVGYDEGGALTEAVRRRPYQVILFDEVEKAHPDVFNVLLQVLDDGRLTDGQGRTIDFKNTLIIMTSNLGSQYLADQPEGEDVEAVRPLVMEQVRAHFRPEFLNRIDEIILFHRLGREQMGGIVRIQLARLEKLMADRRLTLALDDSALTWLADKGYDPVYGARPLKRVIQKELVDPMAKKLLAGEIEDGSVVAVSAGADGLEIGKARVH</sequence>
<dbReference type="RefSeq" id="WP_184266642.1">
    <property type="nucleotide sequence ID" value="NZ_JACHKY010000001.1"/>
</dbReference>
<dbReference type="InterPro" id="IPR041546">
    <property type="entry name" value="ClpA/ClpB_AAA_lid"/>
</dbReference>
<dbReference type="PROSITE" id="PS00870">
    <property type="entry name" value="CLPAB_1"/>
    <property type="match status" value="1"/>
</dbReference>
<dbReference type="InterPro" id="IPR019489">
    <property type="entry name" value="Clp_ATPase_C"/>
</dbReference>
<dbReference type="InterPro" id="IPR017730">
    <property type="entry name" value="Chaperonin_ClpB"/>
</dbReference>
<dbReference type="NCBIfam" id="TIGR03346">
    <property type="entry name" value="chaperone_ClpB"/>
    <property type="match status" value="1"/>
</dbReference>
<dbReference type="PANTHER" id="PTHR11638">
    <property type="entry name" value="ATP-DEPENDENT CLP PROTEASE"/>
    <property type="match status" value="1"/>
</dbReference>
<dbReference type="SUPFAM" id="SSF81923">
    <property type="entry name" value="Double Clp-N motif"/>
    <property type="match status" value="1"/>
</dbReference>
<dbReference type="Pfam" id="PF10431">
    <property type="entry name" value="ClpB_D2-small"/>
    <property type="match status" value="1"/>
</dbReference>
<dbReference type="GO" id="GO:0042026">
    <property type="term" value="P:protein refolding"/>
    <property type="evidence" value="ECO:0007669"/>
    <property type="project" value="UniProtKB-UniRule"/>
</dbReference>
<keyword evidence="8 12" id="KW-0143">Chaperone</keyword>
<dbReference type="InterPro" id="IPR018368">
    <property type="entry name" value="ClpA/B_CS1"/>
</dbReference>
<dbReference type="SUPFAM" id="SSF52540">
    <property type="entry name" value="P-loop containing nucleoside triphosphate hydrolases"/>
    <property type="match status" value="2"/>
</dbReference>
<dbReference type="GO" id="GO:0005524">
    <property type="term" value="F:ATP binding"/>
    <property type="evidence" value="ECO:0007669"/>
    <property type="project" value="UniProtKB-UniRule"/>
</dbReference>
<dbReference type="Gene3D" id="1.10.1780.10">
    <property type="entry name" value="Clp, N-terminal domain"/>
    <property type="match status" value="1"/>
</dbReference>
<comment type="subunit">
    <text evidence="10">Homohexamer. The oligomerization is ATP-dependent.</text>
</comment>
<dbReference type="SMART" id="SM00382">
    <property type="entry name" value="AAA"/>
    <property type="match status" value="2"/>
</dbReference>
<keyword evidence="7 13" id="KW-0175">Coiled coil</keyword>
<dbReference type="InterPro" id="IPR003593">
    <property type="entry name" value="AAA+_ATPase"/>
</dbReference>
<evidence type="ECO:0000256" key="4">
    <source>
        <dbReference type="ARBA" id="ARBA00022737"/>
    </source>
</evidence>
<dbReference type="Pfam" id="PF00004">
    <property type="entry name" value="AAA"/>
    <property type="match status" value="1"/>
</dbReference>
<dbReference type="InterPro" id="IPR028299">
    <property type="entry name" value="ClpA/B_CS2"/>
</dbReference>
<evidence type="ECO:0000256" key="10">
    <source>
        <dbReference type="ARBA" id="ARBA00026057"/>
    </source>
</evidence>
<keyword evidence="15" id="KW-0645">Protease</keyword>
<dbReference type="PROSITE" id="PS51903">
    <property type="entry name" value="CLP_R"/>
    <property type="match status" value="1"/>
</dbReference>
<evidence type="ECO:0000256" key="3">
    <source>
        <dbReference type="ARBA" id="ARBA00017574"/>
    </source>
</evidence>
<dbReference type="AlphaFoldDB" id="A0A7W7IM72"/>
<feature type="domain" description="Clp R" evidence="14">
    <location>
        <begin position="3"/>
        <end position="146"/>
    </location>
</feature>
<dbReference type="Gene3D" id="3.40.50.300">
    <property type="entry name" value="P-loop containing nucleotide triphosphate hydrolases"/>
    <property type="match status" value="3"/>
</dbReference>
<comment type="subcellular location">
    <subcellularLocation>
        <location evidence="1 13">Cytoplasm</location>
    </subcellularLocation>
</comment>
<evidence type="ECO:0000256" key="7">
    <source>
        <dbReference type="ARBA" id="ARBA00023054"/>
    </source>
</evidence>
<comment type="similarity">
    <text evidence="2 12">Belongs to the ClpA/ClpB family.</text>
</comment>
<keyword evidence="13" id="KW-0963">Cytoplasm</keyword>
<comment type="function">
    <text evidence="9">Part of a stress-induced multi-chaperone system, it is involved in the recovery of the cell from heat-induced damage, in cooperation with DnaK, DnaJ and GrpE. Acts before DnaK, in the processing of protein aggregates. Protein binding stimulates the ATPase activity; ATP hydrolysis unfolds the denatured protein aggregates, which probably helps expose new hydrophobic binding sites on the surface of ClpB-bound aggregates, contributing to the solubilization and refolding of denatured protein aggregates by DnaK.</text>
</comment>
<dbReference type="InterPro" id="IPR001270">
    <property type="entry name" value="ClpA/B"/>
</dbReference>
<evidence type="ECO:0000259" key="14">
    <source>
        <dbReference type="PROSITE" id="PS51903"/>
    </source>
</evidence>
<evidence type="ECO:0000256" key="9">
    <source>
        <dbReference type="ARBA" id="ARBA00025613"/>
    </source>
</evidence>
<dbReference type="Pfam" id="PF02861">
    <property type="entry name" value="Clp_N"/>
    <property type="match status" value="1"/>
</dbReference>
<comment type="caution">
    <text evidence="15">The sequence shown here is derived from an EMBL/GenBank/DDBJ whole genome shotgun (WGS) entry which is preliminary data.</text>
</comment>
<dbReference type="InterPro" id="IPR027417">
    <property type="entry name" value="P-loop_NTPase"/>
</dbReference>
<dbReference type="Proteomes" id="UP000539957">
    <property type="component" value="Unassembled WGS sequence"/>
</dbReference>
<keyword evidence="16" id="KW-1185">Reference proteome</keyword>
<dbReference type="FunFam" id="3.40.50.300:FF:000025">
    <property type="entry name" value="ATP-dependent Clp protease subunit"/>
    <property type="match status" value="1"/>
</dbReference>
<protein>
    <recommendedName>
        <fullName evidence="3 13">Chaperone protein ClpB</fullName>
    </recommendedName>
</protein>
<dbReference type="GO" id="GO:0005737">
    <property type="term" value="C:cytoplasm"/>
    <property type="evidence" value="ECO:0007669"/>
    <property type="project" value="UniProtKB-SubCell"/>
</dbReference>
<dbReference type="EMBL" id="JACHKY010000001">
    <property type="protein sequence ID" value="MBB4796752.1"/>
    <property type="molecule type" value="Genomic_DNA"/>
</dbReference>
<dbReference type="PRINTS" id="PR00300">
    <property type="entry name" value="CLPPROTEASEA"/>
</dbReference>
<keyword evidence="15" id="KW-0378">Hydrolase</keyword>
<dbReference type="GO" id="GO:0016887">
    <property type="term" value="F:ATP hydrolysis activity"/>
    <property type="evidence" value="ECO:0007669"/>
    <property type="project" value="InterPro"/>
</dbReference>
<dbReference type="Gene3D" id="1.10.8.60">
    <property type="match status" value="1"/>
</dbReference>
<evidence type="ECO:0000313" key="15">
    <source>
        <dbReference type="EMBL" id="MBB4796752.1"/>
    </source>
</evidence>
<dbReference type="InterPro" id="IPR036628">
    <property type="entry name" value="Clp_N_dom_sf"/>
</dbReference>
<keyword evidence="5 12" id="KW-0547">Nucleotide-binding</keyword>